<dbReference type="InterPro" id="IPR027417">
    <property type="entry name" value="P-loop_NTPase"/>
</dbReference>
<reference evidence="3" key="2">
    <citation type="submission" date="2015-01" db="EMBL/GenBank/DDBJ databases">
        <title>Evolutionary Origins and Diversification of the Mycorrhizal Mutualists.</title>
        <authorList>
            <consortium name="DOE Joint Genome Institute"/>
            <consortium name="Mycorrhizal Genomics Consortium"/>
            <person name="Kohler A."/>
            <person name="Kuo A."/>
            <person name="Nagy L.G."/>
            <person name="Floudas D."/>
            <person name="Copeland A."/>
            <person name="Barry K.W."/>
            <person name="Cichocki N."/>
            <person name="Veneault-Fourrey C."/>
            <person name="LaButti K."/>
            <person name="Lindquist E.A."/>
            <person name="Lipzen A."/>
            <person name="Lundell T."/>
            <person name="Morin E."/>
            <person name="Murat C."/>
            <person name="Riley R."/>
            <person name="Ohm R."/>
            <person name="Sun H."/>
            <person name="Tunlid A."/>
            <person name="Henrissat B."/>
            <person name="Grigoriev I.V."/>
            <person name="Hibbett D.S."/>
            <person name="Martin F."/>
        </authorList>
    </citation>
    <scope>NUCLEOTIDE SEQUENCE [LARGE SCALE GENOMIC DNA]</scope>
    <source>
        <strain evidence="3">441</strain>
    </source>
</reference>
<dbReference type="InterPro" id="IPR006549">
    <property type="entry name" value="HAD-SF_hydro_IIIA"/>
</dbReference>
<dbReference type="Pfam" id="PF08645">
    <property type="entry name" value="PNK3P"/>
    <property type="match status" value="1"/>
</dbReference>
<dbReference type="EMBL" id="KN833712">
    <property type="protein sequence ID" value="KIK24928.1"/>
    <property type="molecule type" value="Genomic_DNA"/>
</dbReference>
<feature type="compositionally biased region" description="Polar residues" evidence="1">
    <location>
        <begin position="42"/>
        <end position="54"/>
    </location>
</feature>
<keyword evidence="3" id="KW-1185">Reference proteome</keyword>
<dbReference type="NCBIfam" id="TIGR01662">
    <property type="entry name" value="HAD-SF-IIIA"/>
    <property type="match status" value="1"/>
</dbReference>
<proteinExistence type="predicted"/>
<dbReference type="Pfam" id="PF13671">
    <property type="entry name" value="AAA_33"/>
    <property type="match status" value="1"/>
</dbReference>
<evidence type="ECO:0000313" key="2">
    <source>
        <dbReference type="EMBL" id="KIK24928.1"/>
    </source>
</evidence>
<gene>
    <name evidence="2" type="ORF">PISMIDRAFT_28994</name>
</gene>
<dbReference type="OrthoDB" id="19045at2759"/>
<evidence type="ECO:0000313" key="3">
    <source>
        <dbReference type="Proteomes" id="UP000054018"/>
    </source>
</evidence>
<sequence length="462" mass="51659">MAPATTATDSTARKNPSSGSRLATTHLSRASSSGPKKRDASDLQTNETGSSADGSMNPWKVAKVHPFFSKQSEAISSSPFQWLKPSLGPKRTCLHGINLSPPCLPKVAALDLDGTVIKSNHKNRGKGSALQWEWWRNVVPSKMRTLHEEGHSIVLISNQGLKSDQLTDWKKKIPLIAAALPDVPFRILAASAKDGYRKPMPGMWYELERIFKEQGVEIDKASSFYVGDAAGRPDDFASTDRKWALNVGIPFYTPEEYFLKLPTASYNLSGFHVSSLPELERVTPAGAAVIPDPPRQELVIFTGYPCLGKSSFYRKHFSPAGYVHINQDVLGSRPKCIKAAEGALKDKKSIVIDNTNRDVATRKHYLDLAKRHGVVARCFLFAGPMELAWHNNLYRAYVEPVFDLDKPQRDILPYLAFIGFRDNYEEPHASEGFSEVLKITWKFEGDEEARRRWSMWLQIDGK</sequence>
<dbReference type="InterPro" id="IPR006551">
    <property type="entry name" value="Polynucleotide_phosphatase"/>
</dbReference>
<feature type="compositionally biased region" description="Polar residues" evidence="1">
    <location>
        <begin position="1"/>
        <end position="34"/>
    </location>
</feature>
<dbReference type="SUPFAM" id="SSF52540">
    <property type="entry name" value="P-loop containing nucleoside triphosphate hydrolases"/>
    <property type="match status" value="1"/>
</dbReference>
<dbReference type="InterPro" id="IPR036412">
    <property type="entry name" value="HAD-like_sf"/>
</dbReference>
<dbReference type="STRING" id="765257.A0A0C9ZYX7"/>
<evidence type="ECO:0000256" key="1">
    <source>
        <dbReference type="SAM" id="MobiDB-lite"/>
    </source>
</evidence>
<dbReference type="SUPFAM" id="SSF56784">
    <property type="entry name" value="HAD-like"/>
    <property type="match status" value="1"/>
</dbReference>
<dbReference type="NCBIfam" id="TIGR01664">
    <property type="entry name" value="DNA-3'-Pase"/>
    <property type="match status" value="1"/>
</dbReference>
<dbReference type="InterPro" id="IPR023214">
    <property type="entry name" value="HAD_sf"/>
</dbReference>
<dbReference type="PANTHER" id="PTHR12083:SF9">
    <property type="entry name" value="BIFUNCTIONAL POLYNUCLEOTIDE PHOSPHATASE_KINASE"/>
    <property type="match status" value="1"/>
</dbReference>
<dbReference type="GO" id="GO:0046403">
    <property type="term" value="F:polynucleotide 3'-phosphatase activity"/>
    <property type="evidence" value="ECO:0007669"/>
    <property type="project" value="TreeGrafter"/>
</dbReference>
<dbReference type="GO" id="GO:0006281">
    <property type="term" value="P:DNA repair"/>
    <property type="evidence" value="ECO:0007669"/>
    <property type="project" value="TreeGrafter"/>
</dbReference>
<evidence type="ECO:0008006" key="4">
    <source>
        <dbReference type="Google" id="ProtNLM"/>
    </source>
</evidence>
<dbReference type="Gene3D" id="3.40.50.300">
    <property type="entry name" value="P-loop containing nucleotide triphosphate hydrolases"/>
    <property type="match status" value="1"/>
</dbReference>
<name>A0A0C9ZYX7_9AGAM</name>
<accession>A0A0C9ZYX7</accession>
<feature type="region of interest" description="Disordered" evidence="1">
    <location>
        <begin position="1"/>
        <end position="57"/>
    </location>
</feature>
<organism evidence="2 3">
    <name type="scientific">Pisolithus microcarpus 441</name>
    <dbReference type="NCBI Taxonomy" id="765257"/>
    <lineage>
        <taxon>Eukaryota</taxon>
        <taxon>Fungi</taxon>
        <taxon>Dikarya</taxon>
        <taxon>Basidiomycota</taxon>
        <taxon>Agaricomycotina</taxon>
        <taxon>Agaricomycetes</taxon>
        <taxon>Agaricomycetidae</taxon>
        <taxon>Boletales</taxon>
        <taxon>Sclerodermatineae</taxon>
        <taxon>Pisolithaceae</taxon>
        <taxon>Pisolithus</taxon>
    </lineage>
</organism>
<dbReference type="AlphaFoldDB" id="A0A0C9ZYX7"/>
<dbReference type="PANTHER" id="PTHR12083">
    <property type="entry name" value="BIFUNCTIONAL POLYNUCLEOTIDE PHOSPHATASE/KINASE"/>
    <property type="match status" value="1"/>
</dbReference>
<dbReference type="GO" id="GO:0003690">
    <property type="term" value="F:double-stranded DNA binding"/>
    <property type="evidence" value="ECO:0007669"/>
    <property type="project" value="TreeGrafter"/>
</dbReference>
<dbReference type="GO" id="GO:0046404">
    <property type="term" value="F:ATP-dependent polydeoxyribonucleotide 5'-hydroxyl-kinase activity"/>
    <property type="evidence" value="ECO:0007669"/>
    <property type="project" value="TreeGrafter"/>
</dbReference>
<dbReference type="Proteomes" id="UP000054018">
    <property type="component" value="Unassembled WGS sequence"/>
</dbReference>
<dbReference type="InterPro" id="IPR013954">
    <property type="entry name" value="PNK3P"/>
</dbReference>
<dbReference type="FunFam" id="3.40.50.300:FF:000737">
    <property type="entry name" value="Bifunctional polynucleotide phosphatase/kinase"/>
    <property type="match status" value="1"/>
</dbReference>
<dbReference type="HOGENOM" id="CLU_014938_3_1_1"/>
<protein>
    <recommendedName>
        <fullName evidence="4">Polynucleotide kinase 3'-phosphatase</fullName>
    </recommendedName>
</protein>
<reference evidence="2 3" key="1">
    <citation type="submission" date="2014-04" db="EMBL/GenBank/DDBJ databases">
        <authorList>
            <consortium name="DOE Joint Genome Institute"/>
            <person name="Kuo A."/>
            <person name="Kohler A."/>
            <person name="Costa M.D."/>
            <person name="Nagy L.G."/>
            <person name="Floudas D."/>
            <person name="Copeland A."/>
            <person name="Barry K.W."/>
            <person name="Cichocki N."/>
            <person name="Veneault-Fourrey C."/>
            <person name="LaButti K."/>
            <person name="Lindquist E.A."/>
            <person name="Lipzen A."/>
            <person name="Lundell T."/>
            <person name="Morin E."/>
            <person name="Murat C."/>
            <person name="Sun H."/>
            <person name="Tunlid A."/>
            <person name="Henrissat B."/>
            <person name="Grigoriev I.V."/>
            <person name="Hibbett D.S."/>
            <person name="Martin F."/>
            <person name="Nordberg H.P."/>
            <person name="Cantor M.N."/>
            <person name="Hua S.X."/>
        </authorList>
    </citation>
    <scope>NUCLEOTIDE SEQUENCE [LARGE SCALE GENOMIC DNA]</scope>
    <source>
        <strain evidence="2 3">441</strain>
    </source>
</reference>
<dbReference type="Gene3D" id="3.40.50.1000">
    <property type="entry name" value="HAD superfamily/HAD-like"/>
    <property type="match status" value="1"/>
</dbReference>